<sequence length="312" mass="34775">MPISDRHDPVPAADPYRWAAARLQGGRLAFDRPDGFARALADGFFFVQAPAGLSLDPGDAFARGFYRPRAQGATADPYCGYAGWTEDRLAPREGYFLRKADQVEQFFLESRFWERVFPPALTGQAAAMRGFALDILRAVLAGIDLPPDLWERATGGCLSGRGVYHLTFNHFRPRIRARGLNIHKDSGWVTVLRSIEPGLEVLRDGVWLPITPRPGWFIVNFGCAIEILTRDTATPVAAVAHRVVEQRPRADGGPDRFSYALFVDSSLDAAVSDGLYRYDPAAGLVLATRFEDFLDRILHDTYEEDTHGLYEM</sequence>
<gene>
    <name evidence="12" type="ORF">AUP44_09525</name>
</gene>
<keyword evidence="5" id="KW-0266">Ethylene biosynthesis</keyword>
<keyword evidence="10" id="KW-0408">Iron</keyword>
<comment type="pathway">
    <text evidence="1">Alkene biosynthesis; ethylene biosynthesis via 2-oxoglutarate.</text>
</comment>
<organism evidence="12 13">
    <name type="scientific">Tistrella mobilis</name>
    <dbReference type="NCBI Taxonomy" id="171437"/>
    <lineage>
        <taxon>Bacteria</taxon>
        <taxon>Pseudomonadati</taxon>
        <taxon>Pseudomonadota</taxon>
        <taxon>Alphaproteobacteria</taxon>
        <taxon>Geminicoccales</taxon>
        <taxon>Geminicoccaceae</taxon>
        <taxon>Tistrella</taxon>
    </lineage>
</organism>
<dbReference type="RefSeq" id="WP_062766605.1">
    <property type="nucleotide sequence ID" value="NZ_CP121043.1"/>
</dbReference>
<comment type="caution">
    <text evidence="12">The sequence shown here is derived from an EMBL/GenBank/DDBJ whole genome shotgun (WGS) entry which is preliminary data.</text>
</comment>
<keyword evidence="10" id="KW-0479">Metal-binding</keyword>
<evidence type="ECO:0000256" key="3">
    <source>
        <dbReference type="ARBA" id="ARBA00012531"/>
    </source>
</evidence>
<evidence type="ECO:0000256" key="5">
    <source>
        <dbReference type="ARBA" id="ARBA00022666"/>
    </source>
</evidence>
<dbReference type="AlphaFoldDB" id="A0A162KHY7"/>
<comment type="similarity">
    <text evidence="10">Belongs to the iron/ascorbate-dependent oxidoreductase family.</text>
</comment>
<protein>
    <recommendedName>
        <fullName evidence="4">2-oxoglutarate-dependent ethylene/succinate-forming enzyme</fullName>
        <ecNumber evidence="3">1.13.12.19</ecNumber>
        <ecNumber evidence="2">1.14.20.7</ecNumber>
    </recommendedName>
    <alternativeName>
        <fullName evidence="6">2-oxoglutarate dioxygenase (ethylene-forming)</fullName>
    </alternativeName>
    <alternativeName>
        <fullName evidence="7">2-oxoglutarate/L-arginine monooxygenase/decarboxylase (succinate-forming)</fullName>
    </alternativeName>
</protein>
<evidence type="ECO:0000256" key="7">
    <source>
        <dbReference type="ARBA" id="ARBA00031282"/>
    </source>
</evidence>
<evidence type="ECO:0000256" key="2">
    <source>
        <dbReference type="ARBA" id="ARBA00012293"/>
    </source>
</evidence>
<dbReference type="EC" id="1.14.20.7" evidence="2"/>
<evidence type="ECO:0000256" key="10">
    <source>
        <dbReference type="RuleBase" id="RU003682"/>
    </source>
</evidence>
<comment type="catalytic activity">
    <reaction evidence="9">
        <text>L-arginine + 2-oxoglutarate + O2 = guanidine + L-glutamate 5-semialdehyde + succinate + CO2</text>
        <dbReference type="Rhea" id="RHEA:31535"/>
        <dbReference type="ChEBI" id="CHEBI:15379"/>
        <dbReference type="ChEBI" id="CHEBI:16526"/>
        <dbReference type="ChEBI" id="CHEBI:16810"/>
        <dbReference type="ChEBI" id="CHEBI:30031"/>
        <dbReference type="ChEBI" id="CHEBI:30087"/>
        <dbReference type="ChEBI" id="CHEBI:32682"/>
        <dbReference type="ChEBI" id="CHEBI:58066"/>
        <dbReference type="EC" id="1.14.20.7"/>
    </reaction>
</comment>
<dbReference type="InterPro" id="IPR044861">
    <property type="entry name" value="IPNS-like_FE2OG_OXY"/>
</dbReference>
<dbReference type="Proteomes" id="UP000075787">
    <property type="component" value="Unassembled WGS sequence"/>
</dbReference>
<feature type="domain" description="Fe2OG dioxygenase" evidence="11">
    <location>
        <begin position="162"/>
        <end position="265"/>
    </location>
</feature>
<dbReference type="GO" id="GO:0009693">
    <property type="term" value="P:ethylene biosynthetic process"/>
    <property type="evidence" value="ECO:0007669"/>
    <property type="project" value="UniProtKB-KW"/>
</dbReference>
<dbReference type="SUPFAM" id="SSF51197">
    <property type="entry name" value="Clavaminate synthase-like"/>
    <property type="match status" value="1"/>
</dbReference>
<dbReference type="Gene3D" id="2.60.120.330">
    <property type="entry name" value="B-lactam Antibiotic, Isopenicillin N Synthase, Chain"/>
    <property type="match status" value="1"/>
</dbReference>
<reference evidence="12 13" key="1">
    <citation type="submission" date="2015-12" db="EMBL/GenBank/DDBJ databases">
        <title>Genome sequence of Tistrella mobilis MCCC 1A02139.</title>
        <authorList>
            <person name="Lu L."/>
            <person name="Lai Q."/>
            <person name="Shao Z."/>
            <person name="Qian P."/>
        </authorList>
    </citation>
    <scope>NUCLEOTIDE SEQUENCE [LARGE SCALE GENOMIC DNA]</scope>
    <source>
        <strain evidence="12 13">MCCC 1A02139</strain>
    </source>
</reference>
<evidence type="ECO:0000313" key="12">
    <source>
        <dbReference type="EMBL" id="KYO51319.1"/>
    </source>
</evidence>
<dbReference type="PROSITE" id="PS51471">
    <property type="entry name" value="FE2OG_OXY"/>
    <property type="match status" value="1"/>
</dbReference>
<dbReference type="Pfam" id="PF03171">
    <property type="entry name" value="2OG-FeII_Oxy"/>
    <property type="match status" value="1"/>
</dbReference>
<dbReference type="InterPro" id="IPR027443">
    <property type="entry name" value="IPNS-like_sf"/>
</dbReference>
<proteinExistence type="inferred from homology"/>
<dbReference type="GO" id="GO:0046872">
    <property type="term" value="F:metal ion binding"/>
    <property type="evidence" value="ECO:0007669"/>
    <property type="project" value="UniProtKB-KW"/>
</dbReference>
<dbReference type="GO" id="GO:0102276">
    <property type="term" value="F:2-oxoglutarate oxygenase/decarboxylase (ethylene-forming) activity"/>
    <property type="evidence" value="ECO:0007669"/>
    <property type="project" value="UniProtKB-EC"/>
</dbReference>
<name>A0A162KHY7_9PROT</name>
<dbReference type="InterPro" id="IPR050231">
    <property type="entry name" value="Iron_ascorbate_oxido_reductase"/>
</dbReference>
<evidence type="ECO:0000259" key="11">
    <source>
        <dbReference type="PROSITE" id="PS51471"/>
    </source>
</evidence>
<evidence type="ECO:0000256" key="9">
    <source>
        <dbReference type="ARBA" id="ARBA00049359"/>
    </source>
</evidence>
<evidence type="ECO:0000313" key="13">
    <source>
        <dbReference type="Proteomes" id="UP000075787"/>
    </source>
</evidence>
<dbReference type="EMBL" id="LPZR01000176">
    <property type="protein sequence ID" value="KYO51319.1"/>
    <property type="molecule type" value="Genomic_DNA"/>
</dbReference>
<evidence type="ECO:0000256" key="4">
    <source>
        <dbReference type="ARBA" id="ARBA00019045"/>
    </source>
</evidence>
<evidence type="ECO:0000256" key="8">
    <source>
        <dbReference type="ARBA" id="ARBA00047725"/>
    </source>
</evidence>
<keyword evidence="10" id="KW-0560">Oxidoreductase</keyword>
<dbReference type="InterPro" id="IPR005123">
    <property type="entry name" value="Oxoglu/Fe-dep_dioxygenase_dom"/>
</dbReference>
<dbReference type="OrthoDB" id="21825at2"/>
<evidence type="ECO:0000256" key="1">
    <source>
        <dbReference type="ARBA" id="ARBA00004767"/>
    </source>
</evidence>
<dbReference type="PANTHER" id="PTHR47990">
    <property type="entry name" value="2-OXOGLUTARATE (2OG) AND FE(II)-DEPENDENT OXYGENASE SUPERFAMILY PROTEIN-RELATED"/>
    <property type="match status" value="1"/>
</dbReference>
<evidence type="ECO:0000256" key="6">
    <source>
        <dbReference type="ARBA" id="ARBA00031011"/>
    </source>
</evidence>
<dbReference type="EC" id="1.13.12.19" evidence="3"/>
<comment type="catalytic activity">
    <reaction evidence="8">
        <text>2-oxoglutarate + O2 + 2 H(+) = ethene + 3 CO2 + H2O</text>
        <dbReference type="Rhea" id="RHEA:31523"/>
        <dbReference type="ChEBI" id="CHEBI:15377"/>
        <dbReference type="ChEBI" id="CHEBI:15378"/>
        <dbReference type="ChEBI" id="CHEBI:15379"/>
        <dbReference type="ChEBI" id="CHEBI:16526"/>
        <dbReference type="ChEBI" id="CHEBI:16810"/>
        <dbReference type="ChEBI" id="CHEBI:18153"/>
        <dbReference type="EC" id="1.13.12.19"/>
    </reaction>
</comment>
<accession>A0A162KHY7</accession>
<dbReference type="GeneID" id="97239492"/>